<evidence type="ECO:0000256" key="10">
    <source>
        <dbReference type="ARBA" id="ARBA00048540"/>
    </source>
</evidence>
<dbReference type="InterPro" id="IPR024932">
    <property type="entry name" value="ApbE"/>
</dbReference>
<evidence type="ECO:0000256" key="1">
    <source>
        <dbReference type="ARBA" id="ARBA00001946"/>
    </source>
</evidence>
<comment type="catalytic activity">
    <reaction evidence="10">
        <text>L-threonyl-[protein] + FAD = FMN-L-threonyl-[protein] + AMP + H(+)</text>
        <dbReference type="Rhea" id="RHEA:36847"/>
        <dbReference type="Rhea" id="RHEA-COMP:11060"/>
        <dbReference type="Rhea" id="RHEA-COMP:11061"/>
        <dbReference type="ChEBI" id="CHEBI:15378"/>
        <dbReference type="ChEBI" id="CHEBI:30013"/>
        <dbReference type="ChEBI" id="CHEBI:57692"/>
        <dbReference type="ChEBI" id="CHEBI:74257"/>
        <dbReference type="ChEBI" id="CHEBI:456215"/>
        <dbReference type="EC" id="2.7.1.180"/>
    </reaction>
</comment>
<dbReference type="GO" id="GO:0046872">
    <property type="term" value="F:metal ion binding"/>
    <property type="evidence" value="ECO:0007669"/>
    <property type="project" value="UniProtKB-KW"/>
</dbReference>
<evidence type="ECO:0000313" key="11">
    <source>
        <dbReference type="EMBL" id="TWB60587.1"/>
    </source>
</evidence>
<name>A0A560INS7_9PROT</name>
<evidence type="ECO:0000256" key="3">
    <source>
        <dbReference type="ARBA" id="ARBA00016337"/>
    </source>
</evidence>
<dbReference type="InterPro" id="IPR003374">
    <property type="entry name" value="ApbE-like_sf"/>
</dbReference>
<dbReference type="Gene3D" id="3.10.520.10">
    <property type="entry name" value="ApbE-like domains"/>
    <property type="match status" value="1"/>
</dbReference>
<dbReference type="EC" id="2.7.1.180" evidence="2"/>
<dbReference type="EMBL" id="VITT01000006">
    <property type="protein sequence ID" value="TWB60587.1"/>
    <property type="molecule type" value="Genomic_DNA"/>
</dbReference>
<comment type="cofactor">
    <cofactor evidence="1">
        <name>Mg(2+)</name>
        <dbReference type="ChEBI" id="CHEBI:18420"/>
    </cofactor>
</comment>
<evidence type="ECO:0000256" key="8">
    <source>
        <dbReference type="ARBA" id="ARBA00022842"/>
    </source>
</evidence>
<protein>
    <recommendedName>
        <fullName evidence="3">FAD:protein FMN transferase</fullName>
        <ecNumber evidence="2">2.7.1.180</ecNumber>
    </recommendedName>
    <alternativeName>
        <fullName evidence="9">Flavin transferase</fullName>
    </alternativeName>
</protein>
<evidence type="ECO:0000313" key="12">
    <source>
        <dbReference type="Proteomes" id="UP000318050"/>
    </source>
</evidence>
<dbReference type="GO" id="GO:0016740">
    <property type="term" value="F:transferase activity"/>
    <property type="evidence" value="ECO:0007669"/>
    <property type="project" value="UniProtKB-KW"/>
</dbReference>
<evidence type="ECO:0000256" key="2">
    <source>
        <dbReference type="ARBA" id="ARBA00011955"/>
    </source>
</evidence>
<keyword evidence="5" id="KW-0808">Transferase</keyword>
<dbReference type="AlphaFoldDB" id="A0A560INS7"/>
<evidence type="ECO:0000256" key="7">
    <source>
        <dbReference type="ARBA" id="ARBA00022827"/>
    </source>
</evidence>
<dbReference type="PANTHER" id="PTHR30040:SF2">
    <property type="entry name" value="FAD:PROTEIN FMN TRANSFERASE"/>
    <property type="match status" value="1"/>
</dbReference>
<dbReference type="Pfam" id="PF02424">
    <property type="entry name" value="ApbE"/>
    <property type="match status" value="1"/>
</dbReference>
<keyword evidence="7" id="KW-0274">FAD</keyword>
<evidence type="ECO:0000256" key="9">
    <source>
        <dbReference type="ARBA" id="ARBA00031306"/>
    </source>
</evidence>
<dbReference type="SUPFAM" id="SSF143631">
    <property type="entry name" value="ApbE-like"/>
    <property type="match status" value="1"/>
</dbReference>
<comment type="caution">
    <text evidence="11">The sequence shown here is derived from an EMBL/GenBank/DDBJ whole genome shotgun (WGS) entry which is preliminary data.</text>
</comment>
<organism evidence="11 12">
    <name type="scientific">Nitrospirillum amazonense</name>
    <dbReference type="NCBI Taxonomy" id="28077"/>
    <lineage>
        <taxon>Bacteria</taxon>
        <taxon>Pseudomonadati</taxon>
        <taxon>Pseudomonadota</taxon>
        <taxon>Alphaproteobacteria</taxon>
        <taxon>Rhodospirillales</taxon>
        <taxon>Azospirillaceae</taxon>
        <taxon>Nitrospirillum</taxon>
    </lineage>
</organism>
<dbReference type="OrthoDB" id="9778595at2"/>
<keyword evidence="4" id="KW-0285">Flavoprotein</keyword>
<keyword evidence="6" id="KW-0479">Metal-binding</keyword>
<dbReference type="PANTHER" id="PTHR30040">
    <property type="entry name" value="THIAMINE BIOSYNTHESIS LIPOPROTEIN APBE"/>
    <property type="match status" value="1"/>
</dbReference>
<reference evidence="11 12" key="1">
    <citation type="submission" date="2019-06" db="EMBL/GenBank/DDBJ databases">
        <title>Genomic Encyclopedia of Type Strains, Phase IV (KMG-V): Genome sequencing to study the core and pangenomes of soil and plant-associated prokaryotes.</title>
        <authorList>
            <person name="Whitman W."/>
        </authorList>
    </citation>
    <scope>NUCLEOTIDE SEQUENCE [LARGE SCALE GENOMIC DNA]</scope>
    <source>
        <strain evidence="11 12">BR 11140</strain>
    </source>
</reference>
<keyword evidence="8" id="KW-0460">Magnesium</keyword>
<evidence type="ECO:0000256" key="6">
    <source>
        <dbReference type="ARBA" id="ARBA00022723"/>
    </source>
</evidence>
<evidence type="ECO:0000256" key="5">
    <source>
        <dbReference type="ARBA" id="ARBA00022679"/>
    </source>
</evidence>
<dbReference type="Proteomes" id="UP000318050">
    <property type="component" value="Unassembled WGS sequence"/>
</dbReference>
<sequence>MSPSSPEARRARPLLGTLVEVRIDACDGPHGGGVEAALAAAFAAVAQVQALMSFHDPDSELSRLNRLGHRLPVSLHPWTVDVLRRAQALHRATGGLFDPAVAPTLAALYFLPAPLAAAPRGGSIADLAVGDGVACGVRPLWLDLGGIAKGYAVDRAVDALRMRGVRAGAVNAGGDLRLFGDTPQPVVVRDPADPGRHWSLGEFRDIAIATSAGYYAARSTADGLVMPIIDPRSDRAVAVGPSVTVLADECATADALTKAVMLSGTDAPAWLKDFGAQAVRLEGRMAA</sequence>
<keyword evidence="11" id="KW-0449">Lipoprotein</keyword>
<evidence type="ECO:0000256" key="4">
    <source>
        <dbReference type="ARBA" id="ARBA00022630"/>
    </source>
</evidence>
<gene>
    <name evidence="11" type="ORF">FBZ92_106148</name>
</gene>
<proteinExistence type="predicted"/>
<accession>A0A560INS7</accession>